<dbReference type="InterPro" id="IPR004360">
    <property type="entry name" value="Glyas_Fos-R_dOase_dom"/>
</dbReference>
<dbReference type="InterPro" id="IPR037523">
    <property type="entry name" value="VOC_core"/>
</dbReference>
<dbReference type="Proteomes" id="UP001147700">
    <property type="component" value="Unassembled WGS sequence"/>
</dbReference>
<dbReference type="CDD" id="cd07262">
    <property type="entry name" value="VOC_like"/>
    <property type="match status" value="2"/>
</dbReference>
<feature type="domain" description="VOC" evidence="1">
    <location>
        <begin position="121"/>
        <end position="233"/>
    </location>
</feature>
<dbReference type="Pfam" id="PF00903">
    <property type="entry name" value="Glyoxalase"/>
    <property type="match status" value="2"/>
</dbReference>
<proteinExistence type="predicted"/>
<keyword evidence="3" id="KW-1185">Reference proteome</keyword>
<dbReference type="RefSeq" id="WP_202955117.1">
    <property type="nucleotide sequence ID" value="NZ_JAPCID010000037.1"/>
</dbReference>
<comment type="caution">
    <text evidence="2">The sequence shown here is derived from an EMBL/GenBank/DDBJ whole genome shotgun (WGS) entry which is preliminary data.</text>
</comment>
<dbReference type="InterPro" id="IPR029068">
    <property type="entry name" value="Glyas_Bleomycin-R_OHBP_Dase"/>
</dbReference>
<dbReference type="PROSITE" id="PS51819">
    <property type="entry name" value="VOC"/>
    <property type="match status" value="2"/>
</dbReference>
<dbReference type="SUPFAM" id="SSF54593">
    <property type="entry name" value="Glyoxalase/Bleomycin resistance protein/Dihydroxybiphenyl dioxygenase"/>
    <property type="match status" value="2"/>
</dbReference>
<reference evidence="2" key="1">
    <citation type="submission" date="2022-10" db="EMBL/GenBank/DDBJ databases">
        <title>The WGS of Solirubrobacter sp. CPCC 204708.</title>
        <authorList>
            <person name="Jiang Z."/>
        </authorList>
    </citation>
    <scope>NUCLEOTIDE SEQUENCE</scope>
    <source>
        <strain evidence="2">CPCC 204708</strain>
    </source>
</reference>
<feature type="domain" description="VOC" evidence="1">
    <location>
        <begin position="1"/>
        <end position="113"/>
    </location>
</feature>
<sequence>MIDHVTIRVADYEASKRFYDTVLPVLGKERHDDPEYLEWGDLSIVPDDKPPAQNLHIAFYAPTHALVDAFHGTGVKAGYQDDGAPGPRPEYGDDYYGGFLRDPNGNSVEAVHTSRTREPGALDHMWFRTQDVAAVKRFYLALGMEIGVDRPDHVQILAANANFSYVTGEPVTEHVHLAFDVDTNDAVDAWHARAVAAGYQDNGAPGERAAYHPGYYGAFVLDPDGHNIEAVCHNRP</sequence>
<name>A0ABT4RNZ6_9ACTN</name>
<dbReference type="EMBL" id="JAPCID010000037">
    <property type="protein sequence ID" value="MDA0140292.1"/>
    <property type="molecule type" value="Genomic_DNA"/>
</dbReference>
<gene>
    <name evidence="2" type="ORF">OJ962_22525</name>
</gene>
<accession>A0ABT4RNZ6</accession>
<evidence type="ECO:0000313" key="2">
    <source>
        <dbReference type="EMBL" id="MDA0140292.1"/>
    </source>
</evidence>
<protein>
    <submittedName>
        <fullName evidence="2">VOC family protein</fullName>
    </submittedName>
</protein>
<evidence type="ECO:0000313" key="3">
    <source>
        <dbReference type="Proteomes" id="UP001147700"/>
    </source>
</evidence>
<organism evidence="2 3">
    <name type="scientific">Solirubrobacter deserti</name>
    <dbReference type="NCBI Taxonomy" id="2282478"/>
    <lineage>
        <taxon>Bacteria</taxon>
        <taxon>Bacillati</taxon>
        <taxon>Actinomycetota</taxon>
        <taxon>Thermoleophilia</taxon>
        <taxon>Solirubrobacterales</taxon>
        <taxon>Solirubrobacteraceae</taxon>
        <taxon>Solirubrobacter</taxon>
    </lineage>
</organism>
<dbReference type="PANTHER" id="PTHR35006:SF2">
    <property type="entry name" value="GLYOXALASE FAMILY PROTEIN (AFU_ORTHOLOGUE AFUA_5G14830)"/>
    <property type="match status" value="1"/>
</dbReference>
<evidence type="ECO:0000259" key="1">
    <source>
        <dbReference type="PROSITE" id="PS51819"/>
    </source>
</evidence>
<dbReference type="PANTHER" id="PTHR35006">
    <property type="entry name" value="GLYOXALASE FAMILY PROTEIN (AFU_ORTHOLOGUE AFUA_5G14830)"/>
    <property type="match status" value="1"/>
</dbReference>
<dbReference type="Gene3D" id="3.10.180.10">
    <property type="entry name" value="2,3-Dihydroxybiphenyl 1,2-Dioxygenase, domain 1"/>
    <property type="match status" value="2"/>
</dbReference>